<evidence type="ECO:0000313" key="1">
    <source>
        <dbReference type="EMBL" id="SIR68563.1"/>
    </source>
</evidence>
<gene>
    <name evidence="1" type="ORF">SAMN05445060_0444</name>
</gene>
<accession>A0A1N7CYA5</accession>
<name>A0A1N7CYA5_9NOCA</name>
<evidence type="ECO:0000313" key="2">
    <source>
        <dbReference type="Proteomes" id="UP000186218"/>
    </source>
</evidence>
<dbReference type="OrthoDB" id="5517693at2"/>
<reference evidence="1 2" key="1">
    <citation type="submission" date="2017-01" db="EMBL/GenBank/DDBJ databases">
        <authorList>
            <person name="Mah S.A."/>
            <person name="Swanson W.J."/>
            <person name="Moy G.W."/>
            <person name="Vacquier V.D."/>
        </authorList>
    </citation>
    <scope>NUCLEOTIDE SEQUENCE [LARGE SCALE GENOMIC DNA]</scope>
    <source>
        <strain evidence="1 2">CPCC 203464</strain>
    </source>
</reference>
<protein>
    <submittedName>
        <fullName evidence="1">Transcriptional regulator, AbiEi antitoxin, Type IV TA system</fullName>
    </submittedName>
</protein>
<dbReference type="EMBL" id="FTNT01000001">
    <property type="protein sequence ID" value="SIR68563.1"/>
    <property type="molecule type" value="Genomic_DNA"/>
</dbReference>
<dbReference type="RefSeq" id="WP_076476388.1">
    <property type="nucleotide sequence ID" value="NZ_FTNT01000001.1"/>
</dbReference>
<keyword evidence="2" id="KW-1185">Reference proteome</keyword>
<proteinExistence type="predicted"/>
<organism evidence="1 2">
    <name type="scientific">Williamsia sterculiae</name>
    <dbReference type="NCBI Taxonomy" id="1344003"/>
    <lineage>
        <taxon>Bacteria</taxon>
        <taxon>Bacillati</taxon>
        <taxon>Actinomycetota</taxon>
        <taxon>Actinomycetes</taxon>
        <taxon>Mycobacteriales</taxon>
        <taxon>Nocardiaceae</taxon>
        <taxon>Williamsia</taxon>
    </lineage>
</organism>
<dbReference type="STRING" id="1344003.SAMN05445060_0444"/>
<dbReference type="Proteomes" id="UP000186218">
    <property type="component" value="Unassembled WGS sequence"/>
</dbReference>
<sequence>MDSFPSDSDGLIRRRLVVAGFGDDDGLARAVRDGSLIRVRRGSYTSVDTDPDALGRLQILAAAGDAIIEKAVSHHSAAALHGLDTLDDDSPPRGVHFSVRRANGGDTRTRLLHPTRWDPDEVVMIDDVLTTSIARTAVDIARQGSWMSALVVFDSALRLGVTKDDLRSVIQRSRGRTGVGAARAALPYADGRAESVAESLSRGLIISFHDIPTPTLQHVIRDGDGRELFRLDFLWDKDRVVGECDGRRKFEQHLRPGESVADRHWHAKERDEALMDLGLFPVHWGWRELMNPEKYHHRLVRAFDRAHRRFAA</sequence>
<dbReference type="AlphaFoldDB" id="A0A1N7CYA5"/>